<dbReference type="Proteomes" id="UP000005709">
    <property type="component" value="Unassembled WGS sequence"/>
</dbReference>
<gene>
    <name evidence="2" type="ORF">CAMGR0001_1222</name>
</gene>
<evidence type="ECO:0000256" key="1">
    <source>
        <dbReference type="SAM" id="SignalP"/>
    </source>
</evidence>
<dbReference type="eggNOG" id="ENOG50341XP">
    <property type="taxonomic scope" value="Bacteria"/>
</dbReference>
<evidence type="ECO:0000313" key="3">
    <source>
        <dbReference type="Proteomes" id="UP000005709"/>
    </source>
</evidence>
<accession>C8PJ23</accession>
<dbReference type="OrthoDB" id="3831186at2"/>
<dbReference type="AlphaFoldDB" id="C8PJ23"/>
<name>C8PJ23_9BACT</name>
<reference evidence="2 3" key="1">
    <citation type="submission" date="2009-07" db="EMBL/GenBank/DDBJ databases">
        <authorList>
            <person name="Madupu R."/>
            <person name="Sebastian Y."/>
            <person name="Durkin A.S."/>
            <person name="Torralba M."/>
            <person name="Methe B."/>
            <person name="Sutton G.G."/>
            <person name="Strausberg R.L."/>
            <person name="Nelson K.E."/>
        </authorList>
    </citation>
    <scope>NUCLEOTIDE SEQUENCE [LARGE SCALE GENOMIC DNA]</scope>
    <source>
        <strain evidence="2 3">RM3268</strain>
    </source>
</reference>
<feature type="signal peptide" evidence="1">
    <location>
        <begin position="1"/>
        <end position="22"/>
    </location>
</feature>
<organism evidence="2 3">
    <name type="scientific">Campylobacter gracilis RM3268</name>
    <dbReference type="NCBI Taxonomy" id="553220"/>
    <lineage>
        <taxon>Bacteria</taxon>
        <taxon>Pseudomonadati</taxon>
        <taxon>Campylobacterota</taxon>
        <taxon>Epsilonproteobacteria</taxon>
        <taxon>Campylobacterales</taxon>
        <taxon>Campylobacteraceae</taxon>
        <taxon>Campylobacter</taxon>
    </lineage>
</organism>
<keyword evidence="1" id="KW-0732">Signal</keyword>
<comment type="caution">
    <text evidence="2">The sequence shown here is derived from an EMBL/GenBank/DDBJ whole genome shotgun (WGS) entry which is preliminary data.</text>
</comment>
<dbReference type="RefSeq" id="WP_005871809.1">
    <property type="nucleotide sequence ID" value="NZ_ACYG01000027.1"/>
</dbReference>
<proteinExistence type="predicted"/>
<evidence type="ECO:0000313" key="2">
    <source>
        <dbReference type="EMBL" id="EEV16928.1"/>
    </source>
</evidence>
<protein>
    <recommendedName>
        <fullName evidence="4">Periplasmic protein</fullName>
    </recommendedName>
</protein>
<feature type="chain" id="PRO_5002990006" description="Periplasmic protein" evidence="1">
    <location>
        <begin position="23"/>
        <end position="205"/>
    </location>
</feature>
<keyword evidence="3" id="KW-1185">Reference proteome</keyword>
<evidence type="ECO:0008006" key="4">
    <source>
        <dbReference type="Google" id="ProtNLM"/>
    </source>
</evidence>
<sequence length="205" mass="23552">MKKVWISLLCLLALCGMENAAAKGDDAPRLEIYQSMKYIYDDLPIAQLPMRYPGEISPLAAIDKNLLDKNELFSFAKKNFLIDNLSAYRKRIKDIRACRLPEKSAKTILLRLYLMDFQDSERGHEYVFMCLLNDAFRISDCREIYADYVHCGKSKPPMRAKQEFVIDANLRCTVTTHYYTLDAGKELHGNTCVHEIKNGAIVTKD</sequence>
<dbReference type="EMBL" id="ACYG01000027">
    <property type="protein sequence ID" value="EEV16928.1"/>
    <property type="molecule type" value="Genomic_DNA"/>
</dbReference>